<evidence type="ECO:0000256" key="1">
    <source>
        <dbReference type="ARBA" id="ARBA00005952"/>
    </source>
</evidence>
<dbReference type="PANTHER" id="PTHR11078:SF3">
    <property type="entry name" value="ANTITERMINATION NUSB DOMAIN-CONTAINING PROTEIN"/>
    <property type="match status" value="1"/>
</dbReference>
<dbReference type="OrthoDB" id="3528057at2"/>
<dbReference type="GO" id="GO:0003723">
    <property type="term" value="F:RNA binding"/>
    <property type="evidence" value="ECO:0007669"/>
    <property type="project" value="UniProtKB-UniRule"/>
</dbReference>
<dbReference type="GO" id="GO:0005829">
    <property type="term" value="C:cytosol"/>
    <property type="evidence" value="ECO:0007669"/>
    <property type="project" value="TreeGrafter"/>
</dbReference>
<evidence type="ECO:0000259" key="7">
    <source>
        <dbReference type="Pfam" id="PF01029"/>
    </source>
</evidence>
<dbReference type="PANTHER" id="PTHR11078">
    <property type="entry name" value="N UTILIZATION SUBSTANCE PROTEIN B-RELATED"/>
    <property type="match status" value="1"/>
</dbReference>
<dbReference type="Pfam" id="PF01029">
    <property type="entry name" value="NusB"/>
    <property type="match status" value="1"/>
</dbReference>
<dbReference type="Proteomes" id="UP000237846">
    <property type="component" value="Unassembled WGS sequence"/>
</dbReference>
<evidence type="ECO:0000256" key="2">
    <source>
        <dbReference type="ARBA" id="ARBA00022814"/>
    </source>
</evidence>
<dbReference type="GO" id="GO:0031564">
    <property type="term" value="P:transcription antitermination"/>
    <property type="evidence" value="ECO:0007669"/>
    <property type="project" value="UniProtKB-KW"/>
</dbReference>
<dbReference type="InterPro" id="IPR006027">
    <property type="entry name" value="NusB_RsmB_TIM44"/>
</dbReference>
<dbReference type="NCBIfam" id="TIGR01951">
    <property type="entry name" value="nusB"/>
    <property type="match status" value="1"/>
</dbReference>
<dbReference type="EMBL" id="PVZC01000004">
    <property type="protein sequence ID" value="PRX98470.1"/>
    <property type="molecule type" value="Genomic_DNA"/>
</dbReference>
<dbReference type="GO" id="GO:0006353">
    <property type="term" value="P:DNA-templated transcription termination"/>
    <property type="evidence" value="ECO:0007669"/>
    <property type="project" value="UniProtKB-UniRule"/>
</dbReference>
<dbReference type="SUPFAM" id="SSF48013">
    <property type="entry name" value="NusB-like"/>
    <property type="match status" value="1"/>
</dbReference>
<gene>
    <name evidence="6" type="primary">nusB</name>
    <name evidence="8" type="ORF">CLV72_10447</name>
</gene>
<keyword evidence="3 6" id="KW-0694">RNA-binding</keyword>
<dbReference type="InterPro" id="IPR035926">
    <property type="entry name" value="NusB-like_sf"/>
</dbReference>
<comment type="function">
    <text evidence="6">Involved in transcription antitermination. Required for transcription of ribosomal RNA (rRNA) genes. Binds specifically to the boxA antiterminator sequence of the ribosomal RNA (rrn) operons.</text>
</comment>
<accession>A0A2T0Q3T6</accession>
<protein>
    <recommendedName>
        <fullName evidence="6">Transcription antitermination protein NusB</fullName>
    </recommendedName>
    <alternativeName>
        <fullName evidence="6">Antitermination factor NusB</fullName>
    </alternativeName>
</protein>
<feature type="domain" description="NusB/RsmB/TIM44" evidence="7">
    <location>
        <begin position="6"/>
        <end position="127"/>
    </location>
</feature>
<evidence type="ECO:0000256" key="5">
    <source>
        <dbReference type="ARBA" id="ARBA00023163"/>
    </source>
</evidence>
<comment type="caution">
    <text evidence="8">The sequence shown here is derived from an EMBL/GenBank/DDBJ whole genome shotgun (WGS) entry which is preliminary data.</text>
</comment>
<dbReference type="InterPro" id="IPR011605">
    <property type="entry name" value="NusB_fam"/>
</dbReference>
<evidence type="ECO:0000256" key="3">
    <source>
        <dbReference type="ARBA" id="ARBA00022884"/>
    </source>
</evidence>
<comment type="similarity">
    <text evidence="1 6">Belongs to the NusB family.</text>
</comment>
<keyword evidence="4 6" id="KW-0805">Transcription regulation</keyword>
<proteinExistence type="inferred from homology"/>
<evidence type="ECO:0000256" key="4">
    <source>
        <dbReference type="ARBA" id="ARBA00023015"/>
    </source>
</evidence>
<sequence>MAKRTKARKRALDVLYEAELRGLAASDVLKRRVALADPPINPYTADLVDGIGAHAERIDELLTEHAIGWTLDRMPVVDRNILRIGLFELLWGDDVPEGVAISEAVLLAKEMSTDESPVFINGLLSRLLELKPSLNY</sequence>
<reference evidence="8 9" key="1">
    <citation type="submission" date="2018-03" db="EMBL/GenBank/DDBJ databases">
        <title>Genomic Encyclopedia of Archaeal and Bacterial Type Strains, Phase II (KMG-II): from individual species to whole genera.</title>
        <authorList>
            <person name="Goeker M."/>
        </authorList>
    </citation>
    <scope>NUCLEOTIDE SEQUENCE [LARGE SCALE GENOMIC DNA]</scope>
    <source>
        <strain evidence="8 9">DSM 45601</strain>
    </source>
</reference>
<dbReference type="HAMAP" id="MF_00073">
    <property type="entry name" value="NusB"/>
    <property type="match status" value="1"/>
</dbReference>
<dbReference type="Gene3D" id="1.10.940.10">
    <property type="entry name" value="NusB-like"/>
    <property type="match status" value="1"/>
</dbReference>
<name>A0A2T0Q3T6_9ACTN</name>
<dbReference type="RefSeq" id="WP_106245614.1">
    <property type="nucleotide sequence ID" value="NZ_PVZC01000004.1"/>
</dbReference>
<evidence type="ECO:0000313" key="9">
    <source>
        <dbReference type="Proteomes" id="UP000237846"/>
    </source>
</evidence>
<organism evidence="8 9">
    <name type="scientific">Allonocardiopsis opalescens</name>
    <dbReference type="NCBI Taxonomy" id="1144618"/>
    <lineage>
        <taxon>Bacteria</taxon>
        <taxon>Bacillati</taxon>
        <taxon>Actinomycetota</taxon>
        <taxon>Actinomycetes</taxon>
        <taxon>Streptosporangiales</taxon>
        <taxon>Allonocardiopsis</taxon>
    </lineage>
</organism>
<keyword evidence="9" id="KW-1185">Reference proteome</keyword>
<keyword evidence="5 6" id="KW-0804">Transcription</keyword>
<dbReference type="AlphaFoldDB" id="A0A2T0Q3T6"/>
<evidence type="ECO:0000313" key="8">
    <source>
        <dbReference type="EMBL" id="PRX98470.1"/>
    </source>
</evidence>
<evidence type="ECO:0000256" key="6">
    <source>
        <dbReference type="HAMAP-Rule" id="MF_00073"/>
    </source>
</evidence>
<keyword evidence="2 6" id="KW-0889">Transcription antitermination</keyword>